<organism evidence="2">
    <name type="scientific">Nicotiana tabacum</name>
    <name type="common">Common tobacco</name>
    <dbReference type="NCBI Taxonomy" id="4097"/>
    <lineage>
        <taxon>Eukaryota</taxon>
        <taxon>Viridiplantae</taxon>
        <taxon>Streptophyta</taxon>
        <taxon>Embryophyta</taxon>
        <taxon>Tracheophyta</taxon>
        <taxon>Spermatophyta</taxon>
        <taxon>Magnoliopsida</taxon>
        <taxon>eudicotyledons</taxon>
        <taxon>Gunneridae</taxon>
        <taxon>Pentapetalae</taxon>
        <taxon>asterids</taxon>
        <taxon>lamiids</taxon>
        <taxon>Solanales</taxon>
        <taxon>Solanaceae</taxon>
        <taxon>Nicotianoideae</taxon>
        <taxon>Nicotianeae</taxon>
        <taxon>Nicotiana</taxon>
    </lineage>
</organism>
<protein>
    <submittedName>
        <fullName evidence="2">Uncharacterized protein</fullName>
    </submittedName>
</protein>
<dbReference type="OrthoDB" id="1306060at2759"/>
<sequence>MATVYAAVTSLMGTIQLISQSTSDLQEDHKEHLKLLYDKVKDVAHKVEDEVESHIWRGNHKTLLKILQRVFHLPTKAHERLLMILQRAIEEVDSVKEELNKLKDNNNNNNNNNNMRAGNFSLGGSSSPRLQAQCVS</sequence>
<name>A0A1S3Y1N5_TOBAC</name>
<dbReference type="OMA" id="EVESHIW"/>
<feature type="compositionally biased region" description="Polar residues" evidence="1">
    <location>
        <begin position="122"/>
        <end position="136"/>
    </location>
</feature>
<feature type="compositionally biased region" description="Low complexity" evidence="1">
    <location>
        <begin position="105"/>
        <end position="114"/>
    </location>
</feature>
<feature type="region of interest" description="Disordered" evidence="1">
    <location>
        <begin position="101"/>
        <end position="136"/>
    </location>
</feature>
<evidence type="ECO:0000313" key="2">
    <source>
        <dbReference type="RefSeq" id="XP_016446039.1"/>
    </source>
</evidence>
<dbReference type="AlphaFoldDB" id="A0A1S3Y1N5"/>
<evidence type="ECO:0000256" key="1">
    <source>
        <dbReference type="SAM" id="MobiDB-lite"/>
    </source>
</evidence>
<dbReference type="RefSeq" id="XP_016446039.1">
    <property type="nucleotide sequence ID" value="XM_016590553.1"/>
</dbReference>
<dbReference type="PaxDb" id="4097-A0A1S3Y1N5"/>
<accession>A0A1S3Y1N5</accession>
<gene>
    <name evidence="2" type="primary">LOC107771210</name>
</gene>
<dbReference type="KEGG" id="nta:107771210"/>
<reference evidence="2" key="1">
    <citation type="submission" date="2025-08" db="UniProtKB">
        <authorList>
            <consortium name="RefSeq"/>
        </authorList>
    </citation>
    <scope>IDENTIFICATION</scope>
</reference>
<dbReference type="Gene3D" id="1.20.5.4130">
    <property type="match status" value="1"/>
</dbReference>
<proteinExistence type="predicted"/>